<dbReference type="HOGENOM" id="CLU_020879_1_0_1"/>
<evidence type="ECO:0000313" key="6">
    <source>
        <dbReference type="EMBL" id="CCE65033.1"/>
    </source>
</evidence>
<dbReference type="STRING" id="1071381.G8BYU1"/>
<feature type="compositionally biased region" description="Basic residues" evidence="4">
    <location>
        <begin position="131"/>
        <end position="142"/>
    </location>
</feature>
<evidence type="ECO:0000256" key="3">
    <source>
        <dbReference type="ARBA" id="ARBA00022833"/>
    </source>
</evidence>
<feature type="compositionally biased region" description="Basic and acidic residues" evidence="4">
    <location>
        <begin position="340"/>
        <end position="354"/>
    </location>
</feature>
<dbReference type="GO" id="GO:0045893">
    <property type="term" value="P:positive regulation of DNA-templated transcription"/>
    <property type="evidence" value="ECO:0007669"/>
    <property type="project" value="EnsemblFungi"/>
</dbReference>
<evidence type="ECO:0000256" key="2">
    <source>
        <dbReference type="ARBA" id="ARBA00022771"/>
    </source>
</evidence>
<dbReference type="PANTHER" id="PTHR47793">
    <property type="entry name" value="HISTONE DEACETYLASE COMPLEX SUBUNIT CTI6"/>
    <property type="match status" value="1"/>
</dbReference>
<dbReference type="AlphaFoldDB" id="G8BYU1"/>
<keyword evidence="1" id="KW-0479">Metal-binding</keyword>
<feature type="compositionally biased region" description="Basic and acidic residues" evidence="4">
    <location>
        <begin position="219"/>
        <end position="228"/>
    </location>
</feature>
<dbReference type="GO" id="GO:0008270">
    <property type="term" value="F:zinc ion binding"/>
    <property type="evidence" value="ECO:0007669"/>
    <property type="project" value="UniProtKB-KW"/>
</dbReference>
<proteinExistence type="predicted"/>
<dbReference type="GO" id="GO:0061186">
    <property type="term" value="P:negative regulation of silent mating-type cassette heterochromatin formation"/>
    <property type="evidence" value="ECO:0007669"/>
    <property type="project" value="EnsemblFungi"/>
</dbReference>
<dbReference type="RefSeq" id="XP_003687467.1">
    <property type="nucleotide sequence ID" value="XM_003687419.1"/>
</dbReference>
<dbReference type="OMA" id="RPRYMNP"/>
<dbReference type="InterPro" id="IPR019786">
    <property type="entry name" value="Zinc_finger_PHD-type_CS"/>
</dbReference>
<dbReference type="EMBL" id="HE612865">
    <property type="protein sequence ID" value="CCE65033.1"/>
    <property type="molecule type" value="Genomic_DNA"/>
</dbReference>
<feature type="compositionally biased region" description="Polar residues" evidence="4">
    <location>
        <begin position="373"/>
        <end position="382"/>
    </location>
</feature>
<dbReference type="SUPFAM" id="SSF57903">
    <property type="entry name" value="FYVE/PHD zinc finger"/>
    <property type="match status" value="1"/>
</dbReference>
<keyword evidence="7" id="KW-1185">Reference proteome</keyword>
<feature type="compositionally biased region" description="Low complexity" evidence="4">
    <location>
        <begin position="161"/>
        <end position="175"/>
    </location>
</feature>
<feature type="region of interest" description="Disordered" evidence="4">
    <location>
        <begin position="112"/>
        <end position="443"/>
    </location>
</feature>
<dbReference type="InterPro" id="IPR053051">
    <property type="entry name" value="HDAC_complex_subunit"/>
</dbReference>
<name>G8BYU1_TETPH</name>
<feature type="compositionally biased region" description="Polar residues" evidence="4">
    <location>
        <begin position="303"/>
        <end position="325"/>
    </location>
</feature>
<dbReference type="PROSITE" id="PS01359">
    <property type="entry name" value="ZF_PHD_1"/>
    <property type="match status" value="1"/>
</dbReference>
<dbReference type="GO" id="GO:0061188">
    <property type="term" value="P:negative regulation of rDNA heterochromatin formation"/>
    <property type="evidence" value="ECO:0007669"/>
    <property type="project" value="EnsemblFungi"/>
</dbReference>
<feature type="compositionally biased region" description="Basic and acidic residues" evidence="4">
    <location>
        <begin position="20"/>
        <end position="39"/>
    </location>
</feature>
<feature type="compositionally biased region" description="Basic and acidic residues" evidence="4">
    <location>
        <begin position="143"/>
        <end position="158"/>
    </location>
</feature>
<feature type="compositionally biased region" description="Acidic residues" evidence="4">
    <location>
        <begin position="208"/>
        <end position="218"/>
    </location>
</feature>
<feature type="region of interest" description="Disordered" evidence="4">
    <location>
        <begin position="1"/>
        <end position="51"/>
    </location>
</feature>
<evidence type="ECO:0000256" key="1">
    <source>
        <dbReference type="ARBA" id="ARBA00022723"/>
    </source>
</evidence>
<dbReference type="GO" id="GO:0030174">
    <property type="term" value="P:regulation of DNA-templated DNA replication initiation"/>
    <property type="evidence" value="ECO:0007669"/>
    <property type="project" value="EnsemblFungi"/>
</dbReference>
<feature type="compositionally biased region" description="Basic and acidic residues" evidence="4">
    <location>
        <begin position="274"/>
        <end position="301"/>
    </location>
</feature>
<feature type="compositionally biased region" description="Polar residues" evidence="4">
    <location>
        <begin position="411"/>
        <end position="422"/>
    </location>
</feature>
<feature type="domain" description="Zinc finger PHD-type" evidence="5">
    <location>
        <begin position="57"/>
        <end position="106"/>
    </location>
</feature>
<feature type="compositionally biased region" description="Basic and acidic residues" evidence="4">
    <location>
        <begin position="176"/>
        <end position="190"/>
    </location>
</feature>
<feature type="compositionally biased region" description="Basic residues" evidence="4">
    <location>
        <begin position="392"/>
        <end position="409"/>
    </location>
</feature>
<dbReference type="PANTHER" id="PTHR47793:SF1">
    <property type="entry name" value="HISTONE DEACETYLASE COMPLEX SUBUNIT CTI6"/>
    <property type="match status" value="1"/>
</dbReference>
<dbReference type="Pfam" id="PF00628">
    <property type="entry name" value="PHD"/>
    <property type="match status" value="1"/>
</dbReference>
<feature type="compositionally biased region" description="Acidic residues" evidence="4">
    <location>
        <begin position="230"/>
        <end position="241"/>
    </location>
</feature>
<gene>
    <name evidence="6" type="primary">TPHA0J02130</name>
    <name evidence="6" type="ordered locus">TPHA_0J02130</name>
</gene>
<dbReference type="OrthoDB" id="418595at2759"/>
<keyword evidence="2" id="KW-0863">Zinc-finger</keyword>
<dbReference type="InterPro" id="IPR013083">
    <property type="entry name" value="Znf_RING/FYVE/PHD"/>
</dbReference>
<dbReference type="InterPro" id="IPR019787">
    <property type="entry name" value="Znf_PHD-finger"/>
</dbReference>
<evidence type="ECO:0000259" key="5">
    <source>
        <dbReference type="SMART" id="SM00249"/>
    </source>
</evidence>
<evidence type="ECO:0000256" key="4">
    <source>
        <dbReference type="SAM" id="MobiDB-lite"/>
    </source>
</evidence>
<dbReference type="InterPro" id="IPR001965">
    <property type="entry name" value="Znf_PHD"/>
</dbReference>
<sequence length="523" mass="59882">MSKESYTEASGIEKTIAESADARNDGDATLERQEGKVLPEQDIGDVVEEEDDDGETRCICNEIDPPDESGLYIQCETCGVWQHGFCVGINEGEDSTLDKYWCEQCKPELHDVYTVPNGDSMRSHYLPIQNKRNKNDRKKRSERTRSNREENDSKRNDEEAASNSSTRSRSANSSTIREHRNQEYEAKIEDDPSTNQDDDTRNDNIQDPPEDNQDEQDYEISKRDKSANGDENDIKDEEDGDNSTNDNSRRSQNRKRATLSAREEKQYQLMLEKAINESRRTSNPEKQDNEIDFDTKDKDNGDVENQYSESNSTTTLKVSDNNFGANQVGLEETPSSLEGLENKTLETELESERQYRRRTNNRSDIVSSDDTEGTPNLTDSSIRSLGSTGKRSSGRKSQKVIKRAGRKSIKSAITNAASTNNRFEPDVNKPVKPRLPPQRTSMKEMKRRVAAILEFISRTQWELNEEQESKEDLVRFVENQQFIQQVESIYETSNKNLKLMDELTRDLLLWGDKYNSYSSNSNE</sequence>
<feature type="compositionally biased region" description="Acidic residues" evidence="4">
    <location>
        <begin position="42"/>
        <end position="51"/>
    </location>
</feature>
<accession>G8BYU1</accession>
<evidence type="ECO:0000313" key="7">
    <source>
        <dbReference type="Proteomes" id="UP000005666"/>
    </source>
</evidence>
<protein>
    <recommendedName>
        <fullName evidence="5">Zinc finger PHD-type domain-containing protein</fullName>
    </recommendedName>
</protein>
<dbReference type="eggNOG" id="KOG1844">
    <property type="taxonomic scope" value="Eukaryota"/>
</dbReference>
<reference evidence="6 7" key="1">
    <citation type="journal article" date="2011" name="Proc. Natl. Acad. Sci. U.S.A.">
        <title>Evolutionary erosion of yeast sex chromosomes by mating-type switching accidents.</title>
        <authorList>
            <person name="Gordon J.L."/>
            <person name="Armisen D."/>
            <person name="Proux-Wera E."/>
            <person name="Oheigeartaigh S.S."/>
            <person name="Byrne K.P."/>
            <person name="Wolfe K.H."/>
        </authorList>
    </citation>
    <scope>NUCLEOTIDE SEQUENCE [LARGE SCALE GENOMIC DNA]</scope>
    <source>
        <strain evidence="7">ATCC 24235 / CBS 4417 / NBRC 1672 / NRRL Y-8282 / UCD 70-5</strain>
    </source>
</reference>
<dbReference type="GO" id="GO:0033698">
    <property type="term" value="C:Rpd3L complex"/>
    <property type="evidence" value="ECO:0007669"/>
    <property type="project" value="EnsemblFungi"/>
</dbReference>
<dbReference type="GO" id="GO:0140002">
    <property type="term" value="F:histone H3K4me3 reader activity"/>
    <property type="evidence" value="ECO:0007669"/>
    <property type="project" value="EnsemblFungi"/>
</dbReference>
<dbReference type="GeneID" id="11533006"/>
<dbReference type="Proteomes" id="UP000005666">
    <property type="component" value="Chromosome 10"/>
</dbReference>
<dbReference type="GO" id="GO:0070210">
    <property type="term" value="C:Rpd3L-Expanded complex"/>
    <property type="evidence" value="ECO:0007669"/>
    <property type="project" value="TreeGrafter"/>
</dbReference>
<dbReference type="SMART" id="SM00249">
    <property type="entry name" value="PHD"/>
    <property type="match status" value="1"/>
</dbReference>
<dbReference type="InterPro" id="IPR011011">
    <property type="entry name" value="Znf_FYVE_PHD"/>
</dbReference>
<keyword evidence="3" id="KW-0862">Zinc</keyword>
<dbReference type="KEGG" id="tpf:TPHA_0J02130"/>
<organism evidence="6 7">
    <name type="scientific">Tetrapisispora phaffii (strain ATCC 24235 / CBS 4417 / NBRC 1672 / NRRL Y-8282 / UCD 70-5)</name>
    <name type="common">Yeast</name>
    <name type="synonym">Fabospora phaffii</name>
    <dbReference type="NCBI Taxonomy" id="1071381"/>
    <lineage>
        <taxon>Eukaryota</taxon>
        <taxon>Fungi</taxon>
        <taxon>Dikarya</taxon>
        <taxon>Ascomycota</taxon>
        <taxon>Saccharomycotina</taxon>
        <taxon>Saccharomycetes</taxon>
        <taxon>Saccharomycetales</taxon>
        <taxon>Saccharomycetaceae</taxon>
        <taxon>Tetrapisispora</taxon>
    </lineage>
</organism>
<dbReference type="Gene3D" id="3.30.40.10">
    <property type="entry name" value="Zinc/RING finger domain, C3HC4 (zinc finger)"/>
    <property type="match status" value="1"/>
</dbReference>